<protein>
    <submittedName>
        <fullName evidence="1">Uncharacterized protein</fullName>
    </submittedName>
</protein>
<keyword evidence="2" id="KW-1185">Reference proteome</keyword>
<sequence>MSRGSSSTAVFQEVNLSSQRLDNYSGVEVDSEIRMSFLKWLNYTVDKNEE</sequence>
<accession>A0ABR9EAL8</accession>
<evidence type="ECO:0000313" key="1">
    <source>
        <dbReference type="EMBL" id="MBE0368018.1"/>
    </source>
</evidence>
<dbReference type="EMBL" id="AQGV01000012">
    <property type="protein sequence ID" value="MBE0368018.1"/>
    <property type="molecule type" value="Genomic_DNA"/>
</dbReference>
<comment type="caution">
    <text evidence="1">The sequence shown here is derived from an EMBL/GenBank/DDBJ whole genome shotgun (WGS) entry which is preliminary data.</text>
</comment>
<proteinExistence type="predicted"/>
<organism evidence="1 2">
    <name type="scientific">Pseudoalteromonas aurantia 208</name>
    <dbReference type="NCBI Taxonomy" id="1314867"/>
    <lineage>
        <taxon>Bacteria</taxon>
        <taxon>Pseudomonadati</taxon>
        <taxon>Pseudomonadota</taxon>
        <taxon>Gammaproteobacteria</taxon>
        <taxon>Alteromonadales</taxon>
        <taxon>Pseudoalteromonadaceae</taxon>
        <taxon>Pseudoalteromonas</taxon>
    </lineage>
</organism>
<reference evidence="1 2" key="1">
    <citation type="submission" date="2015-03" db="EMBL/GenBank/DDBJ databases">
        <title>Genome sequence of Pseudoalteromonas aurantia.</title>
        <authorList>
            <person name="Xie B.-B."/>
            <person name="Rong J.-C."/>
            <person name="Qin Q.-L."/>
            <person name="Zhang Y.-Z."/>
        </authorList>
    </citation>
    <scope>NUCLEOTIDE SEQUENCE [LARGE SCALE GENOMIC DNA]</scope>
    <source>
        <strain evidence="1 2">208</strain>
    </source>
</reference>
<evidence type="ECO:0000313" key="2">
    <source>
        <dbReference type="Proteomes" id="UP000615755"/>
    </source>
</evidence>
<gene>
    <name evidence="1" type="ORF">PAUR_a1521</name>
</gene>
<dbReference type="Proteomes" id="UP000615755">
    <property type="component" value="Unassembled WGS sequence"/>
</dbReference>
<name>A0ABR9EAL8_9GAMM</name>